<accession>A0ACB8YSH0</accession>
<dbReference type="Proteomes" id="UP001056120">
    <property type="component" value="Linkage Group LG27"/>
</dbReference>
<keyword evidence="2" id="KW-1185">Reference proteome</keyword>
<gene>
    <name evidence="1" type="ORF">L1987_81726</name>
</gene>
<evidence type="ECO:0000313" key="1">
    <source>
        <dbReference type="EMBL" id="KAI3688020.1"/>
    </source>
</evidence>
<sequence length="364" mass="39812">MEVSKMEDGKNESHLTSPAAFVEGGIQEACEDSCSICLEAFCDNDPKTVTSCKHEFHLQCILEWCQRSSNCPMCWQAISLKDPSSQELLEAVEQERRVRFNPTRNSTIFHHPTLGDFELQHLPVGINGSELEDQIIQHLAAAAAMGRTHHMGRRNRVSMGHGRPQFLVLSANPDGPAAATVSVSGGPVQGQAEPVAEPAAVDSARAPALFTASGAGTVQLLTTSGMVNGSNSQHGTSVIHRSSTDQDRAGPSEMQAASDTWKSRFSAFSTRYKESLSKSTRGWKDKLFNKGPSMSNIGSEVTREIHTGIDNISRVIERLDVRQNHHHDDHDSSSSNLAERVSDAARENHLLAFAFKDCWKPISR</sequence>
<comment type="caution">
    <text evidence="1">The sequence shown here is derived from an EMBL/GenBank/DDBJ whole genome shotgun (WGS) entry which is preliminary data.</text>
</comment>
<name>A0ACB8YSH0_9ASTR</name>
<dbReference type="EMBL" id="CM042044">
    <property type="protein sequence ID" value="KAI3688020.1"/>
    <property type="molecule type" value="Genomic_DNA"/>
</dbReference>
<reference evidence="1 2" key="2">
    <citation type="journal article" date="2022" name="Mol. Ecol. Resour.">
        <title>The genomes of chicory, endive, great burdock and yacon provide insights into Asteraceae paleo-polyploidization history and plant inulin production.</title>
        <authorList>
            <person name="Fan W."/>
            <person name="Wang S."/>
            <person name="Wang H."/>
            <person name="Wang A."/>
            <person name="Jiang F."/>
            <person name="Liu H."/>
            <person name="Zhao H."/>
            <person name="Xu D."/>
            <person name="Zhang Y."/>
        </authorList>
    </citation>
    <scope>NUCLEOTIDE SEQUENCE [LARGE SCALE GENOMIC DNA]</scope>
    <source>
        <strain evidence="2">cv. Yunnan</strain>
        <tissue evidence="1">Leaves</tissue>
    </source>
</reference>
<protein>
    <submittedName>
        <fullName evidence="1">Uncharacterized protein</fullName>
    </submittedName>
</protein>
<organism evidence="1 2">
    <name type="scientific">Smallanthus sonchifolius</name>
    <dbReference type="NCBI Taxonomy" id="185202"/>
    <lineage>
        <taxon>Eukaryota</taxon>
        <taxon>Viridiplantae</taxon>
        <taxon>Streptophyta</taxon>
        <taxon>Embryophyta</taxon>
        <taxon>Tracheophyta</taxon>
        <taxon>Spermatophyta</taxon>
        <taxon>Magnoliopsida</taxon>
        <taxon>eudicotyledons</taxon>
        <taxon>Gunneridae</taxon>
        <taxon>Pentapetalae</taxon>
        <taxon>asterids</taxon>
        <taxon>campanulids</taxon>
        <taxon>Asterales</taxon>
        <taxon>Asteraceae</taxon>
        <taxon>Asteroideae</taxon>
        <taxon>Heliantheae alliance</taxon>
        <taxon>Millerieae</taxon>
        <taxon>Smallanthus</taxon>
    </lineage>
</organism>
<evidence type="ECO:0000313" key="2">
    <source>
        <dbReference type="Proteomes" id="UP001056120"/>
    </source>
</evidence>
<reference evidence="2" key="1">
    <citation type="journal article" date="2022" name="Mol. Ecol. Resour.">
        <title>The genomes of chicory, endive, great burdock and yacon provide insights into Asteraceae palaeo-polyploidization history and plant inulin production.</title>
        <authorList>
            <person name="Fan W."/>
            <person name="Wang S."/>
            <person name="Wang H."/>
            <person name="Wang A."/>
            <person name="Jiang F."/>
            <person name="Liu H."/>
            <person name="Zhao H."/>
            <person name="Xu D."/>
            <person name="Zhang Y."/>
        </authorList>
    </citation>
    <scope>NUCLEOTIDE SEQUENCE [LARGE SCALE GENOMIC DNA]</scope>
    <source>
        <strain evidence="2">cv. Yunnan</strain>
    </source>
</reference>
<proteinExistence type="predicted"/>